<gene>
    <name evidence="2" type="ORF">RRG08_026284</name>
</gene>
<sequence>MDHLLCLVWVITALLASWLIFCQAQSITHLRDSRLLYPGTRLESLGRQQLWRPVYQRGGRQLDAFNSHYVGGEFNKLRSAQLHQPTTGVNRVFVQSLHPDTRMYQLQRDGLSYLIPKVMSSEVYREPSLLSVRSSARFEGPSYISMPNLATRSPQRFEKPSFLDPRNFRTPDMTLEQMEATLTDIEKHIKAKEMGNPDEYTGSRVLILLLREQCARLAQTGDPDLLQFCSQFDSRFRSFLF</sequence>
<name>A0AAE0ZAE5_9GAST</name>
<protein>
    <submittedName>
        <fullName evidence="2">Uncharacterized protein</fullName>
    </submittedName>
</protein>
<evidence type="ECO:0000256" key="1">
    <source>
        <dbReference type="SAM" id="SignalP"/>
    </source>
</evidence>
<dbReference type="Proteomes" id="UP001283361">
    <property type="component" value="Unassembled WGS sequence"/>
</dbReference>
<feature type="signal peptide" evidence="1">
    <location>
        <begin position="1"/>
        <end position="24"/>
    </location>
</feature>
<feature type="chain" id="PRO_5041944858" evidence="1">
    <location>
        <begin position="25"/>
        <end position="241"/>
    </location>
</feature>
<dbReference type="AlphaFoldDB" id="A0AAE0ZAE5"/>
<evidence type="ECO:0000313" key="3">
    <source>
        <dbReference type="Proteomes" id="UP001283361"/>
    </source>
</evidence>
<dbReference type="EMBL" id="JAWDGP010004277">
    <property type="protein sequence ID" value="KAK3765814.1"/>
    <property type="molecule type" value="Genomic_DNA"/>
</dbReference>
<keyword evidence="3" id="KW-1185">Reference proteome</keyword>
<keyword evidence="1" id="KW-0732">Signal</keyword>
<accession>A0AAE0ZAE5</accession>
<proteinExistence type="predicted"/>
<evidence type="ECO:0000313" key="2">
    <source>
        <dbReference type="EMBL" id="KAK3765814.1"/>
    </source>
</evidence>
<comment type="caution">
    <text evidence="2">The sequence shown here is derived from an EMBL/GenBank/DDBJ whole genome shotgun (WGS) entry which is preliminary data.</text>
</comment>
<organism evidence="2 3">
    <name type="scientific">Elysia crispata</name>
    <name type="common">lettuce slug</name>
    <dbReference type="NCBI Taxonomy" id="231223"/>
    <lineage>
        <taxon>Eukaryota</taxon>
        <taxon>Metazoa</taxon>
        <taxon>Spiralia</taxon>
        <taxon>Lophotrochozoa</taxon>
        <taxon>Mollusca</taxon>
        <taxon>Gastropoda</taxon>
        <taxon>Heterobranchia</taxon>
        <taxon>Euthyneura</taxon>
        <taxon>Panpulmonata</taxon>
        <taxon>Sacoglossa</taxon>
        <taxon>Placobranchoidea</taxon>
        <taxon>Plakobranchidae</taxon>
        <taxon>Elysia</taxon>
    </lineage>
</organism>
<reference evidence="2" key="1">
    <citation type="journal article" date="2023" name="G3 (Bethesda)">
        <title>A reference genome for the long-term kleptoplast-retaining sea slug Elysia crispata morphotype clarki.</title>
        <authorList>
            <person name="Eastman K.E."/>
            <person name="Pendleton A.L."/>
            <person name="Shaikh M.A."/>
            <person name="Suttiyut T."/>
            <person name="Ogas R."/>
            <person name="Tomko P."/>
            <person name="Gavelis G."/>
            <person name="Widhalm J.R."/>
            <person name="Wisecaver J.H."/>
        </authorList>
    </citation>
    <scope>NUCLEOTIDE SEQUENCE</scope>
    <source>
        <strain evidence="2">ECLA1</strain>
    </source>
</reference>